<dbReference type="Gene3D" id="3.40.50.80">
    <property type="entry name" value="Nucleotide-binding domain of ferredoxin-NADP reductase (FNR) module"/>
    <property type="match status" value="1"/>
</dbReference>
<dbReference type="PROSITE" id="PS51384">
    <property type="entry name" value="FAD_FR"/>
    <property type="match status" value="1"/>
</dbReference>
<dbReference type="GO" id="GO:0006879">
    <property type="term" value="P:intracellular iron ion homeostasis"/>
    <property type="evidence" value="ECO:0007669"/>
    <property type="project" value="TreeGrafter"/>
</dbReference>
<evidence type="ECO:0000256" key="5">
    <source>
        <dbReference type="ARBA" id="ARBA00022475"/>
    </source>
</evidence>
<evidence type="ECO:0000256" key="2">
    <source>
        <dbReference type="ARBA" id="ARBA00006278"/>
    </source>
</evidence>
<dbReference type="InterPro" id="IPR000778">
    <property type="entry name" value="Cyt_b245_heavy_chain"/>
</dbReference>
<feature type="transmembrane region" description="Helical" evidence="14">
    <location>
        <begin position="58"/>
        <end position="83"/>
    </location>
</feature>
<feature type="transmembrane region" description="Helical" evidence="14">
    <location>
        <begin position="287"/>
        <end position="305"/>
    </location>
</feature>
<dbReference type="SUPFAM" id="SSF52343">
    <property type="entry name" value="Ferredoxin reductase-like, C-terminal NADP-linked domain"/>
    <property type="match status" value="1"/>
</dbReference>
<evidence type="ECO:0000256" key="11">
    <source>
        <dbReference type="ARBA" id="ARBA00023136"/>
    </source>
</evidence>
<feature type="domain" description="FAD-binding FR-type" evidence="15">
    <location>
        <begin position="301"/>
        <end position="462"/>
    </location>
</feature>
<dbReference type="PANTHER" id="PTHR32361">
    <property type="entry name" value="FERRIC/CUPRIC REDUCTASE TRANSMEMBRANE COMPONENT"/>
    <property type="match status" value="1"/>
</dbReference>
<dbReference type="GO" id="GO:0052851">
    <property type="term" value="F:ferric-chelate reductase (NADPH) activity"/>
    <property type="evidence" value="ECO:0007669"/>
    <property type="project" value="UniProtKB-EC"/>
</dbReference>
<comment type="subcellular location">
    <subcellularLocation>
        <location evidence="1">Cell membrane</location>
        <topology evidence="1">Multi-pass membrane protein</topology>
    </subcellularLocation>
</comment>
<dbReference type="SFLD" id="SFLDS00052">
    <property type="entry name" value="Ferric_Reductase_Domain"/>
    <property type="match status" value="1"/>
</dbReference>
<keyword evidence="4" id="KW-0813">Transport</keyword>
<organism evidence="16 17">
    <name type="scientific">Puccinia striiformis f. sp. tritici PST-78</name>
    <dbReference type="NCBI Taxonomy" id="1165861"/>
    <lineage>
        <taxon>Eukaryota</taxon>
        <taxon>Fungi</taxon>
        <taxon>Dikarya</taxon>
        <taxon>Basidiomycota</taxon>
        <taxon>Pucciniomycotina</taxon>
        <taxon>Pucciniomycetes</taxon>
        <taxon>Pucciniales</taxon>
        <taxon>Pucciniaceae</taxon>
        <taxon>Puccinia</taxon>
    </lineage>
</organism>
<dbReference type="GO" id="GO:0015677">
    <property type="term" value="P:copper ion import"/>
    <property type="evidence" value="ECO:0007669"/>
    <property type="project" value="TreeGrafter"/>
</dbReference>
<evidence type="ECO:0000256" key="6">
    <source>
        <dbReference type="ARBA" id="ARBA00022692"/>
    </source>
</evidence>
<dbReference type="Pfam" id="PF08022">
    <property type="entry name" value="FAD_binding_8"/>
    <property type="match status" value="1"/>
</dbReference>
<name>A0A0L0W2D9_9BASI</name>
<dbReference type="SUPFAM" id="SSF63380">
    <property type="entry name" value="Riboflavin synthase domain-like"/>
    <property type="match status" value="1"/>
</dbReference>
<sequence>MPIAMSRTVNTTTGITSAALEMDNGSWNTTGTPMNINPRPASLASKVNKAELKANNTTVVQCLIGFQVGSIILAFLVASPLIFRHIKTGRFKKGWILDKNKAAPTSSAEVSIIARSVNRGSDIPIGHKPSSFQVKFRQIYATVCLKTLPRTQVTVGRFLLLTIILHALVFGLLYKNTTNPLENFKRPGWVAAIFLPLQFMLAMKNSPLSLIGQSYERVNYIHRFIGRAMYLLSLIHGLLWWRRRTLANMPLGFKGASLYGLVALVSLAIISLSSIKWVRRKMYQSFLVCHIFGFVALLVALWMHVPKLQPIVALSMSFVVMDYFLVFMKTSLRSAVFTSLPSGLTKVEVDRLGEGWRAGQHVYLRVFKGRHSFEKHPFTIANAPASLSPSGKNTLLLMVKASGNYTRRIHRVGYAEAALVGGDLENRKASVDEKHIQALCEAASDCRLAVAIEGPYGASYLDMCDHETVVLVAGGSGFTYCMSTLEHIIGNSMKSVGFTKKIFVIWTLRDLEMVQVFARALNKTLECAQQLRLEVVVRLYVTTPLKHGDMNPVPNARITPSRVDLKVVLSEALESTCWSIDARGETQGCGVAVGVCGPEGLTASARDAVSSADHTLAAKAGGVQLHSEVFGC</sequence>
<evidence type="ECO:0000256" key="8">
    <source>
        <dbReference type="ARBA" id="ARBA00022989"/>
    </source>
</evidence>
<dbReference type="InterPro" id="IPR039261">
    <property type="entry name" value="FNR_nucleotide-bd"/>
</dbReference>
<dbReference type="STRING" id="1165861.A0A0L0W2D9"/>
<dbReference type="InterPro" id="IPR017938">
    <property type="entry name" value="Riboflavin_synthase-like_b-brl"/>
</dbReference>
<feature type="transmembrane region" description="Helical" evidence="14">
    <location>
        <begin position="155"/>
        <end position="174"/>
    </location>
</feature>
<dbReference type="Pfam" id="PF01794">
    <property type="entry name" value="Ferric_reduct"/>
    <property type="match status" value="1"/>
</dbReference>
<dbReference type="EMBL" id="AJIL01000006">
    <property type="protein sequence ID" value="KNF05674.1"/>
    <property type="molecule type" value="Genomic_DNA"/>
</dbReference>
<keyword evidence="12" id="KW-0325">Glycoprotein</keyword>
<proteinExistence type="inferred from homology"/>
<reference evidence="17" key="1">
    <citation type="submission" date="2014-03" db="EMBL/GenBank/DDBJ databases">
        <title>The Genome Sequence of Puccinia striiformis f. sp. tritici PST-78.</title>
        <authorList>
            <consortium name="The Broad Institute Genome Sequencing Platform"/>
            <person name="Cuomo C."/>
            <person name="Hulbert S."/>
            <person name="Chen X."/>
            <person name="Walker B."/>
            <person name="Young S.K."/>
            <person name="Zeng Q."/>
            <person name="Gargeya S."/>
            <person name="Fitzgerald M."/>
            <person name="Haas B."/>
            <person name="Abouelleil A."/>
            <person name="Alvarado L."/>
            <person name="Arachchi H.M."/>
            <person name="Berlin A.M."/>
            <person name="Chapman S.B."/>
            <person name="Goldberg J."/>
            <person name="Griggs A."/>
            <person name="Gujja S."/>
            <person name="Hansen M."/>
            <person name="Howarth C."/>
            <person name="Imamovic A."/>
            <person name="Larimer J."/>
            <person name="McCowan C."/>
            <person name="Montmayeur A."/>
            <person name="Murphy C."/>
            <person name="Neiman D."/>
            <person name="Pearson M."/>
            <person name="Priest M."/>
            <person name="Roberts A."/>
            <person name="Saif S."/>
            <person name="Shea T."/>
            <person name="Sisk P."/>
            <person name="Sykes S."/>
            <person name="Wortman J."/>
            <person name="Nusbaum C."/>
            <person name="Birren B."/>
        </authorList>
    </citation>
    <scope>NUCLEOTIDE SEQUENCE [LARGE SCALE GENOMIC DNA]</scope>
    <source>
        <strain evidence="17">race PST-78</strain>
    </source>
</reference>
<dbReference type="InterPro" id="IPR013130">
    <property type="entry name" value="Fe3_Rdtase_TM_dom"/>
</dbReference>
<dbReference type="PANTHER" id="PTHR32361:SF9">
    <property type="entry name" value="FERRIC REDUCTASE TRANSMEMBRANE COMPONENT 3-RELATED"/>
    <property type="match status" value="1"/>
</dbReference>
<evidence type="ECO:0000313" key="17">
    <source>
        <dbReference type="Proteomes" id="UP000054564"/>
    </source>
</evidence>
<comment type="catalytic activity">
    <reaction evidence="13">
        <text>2 a Fe(II)-siderophore + NADP(+) + H(+) = 2 a Fe(III)-siderophore + NADPH</text>
        <dbReference type="Rhea" id="RHEA:28795"/>
        <dbReference type="Rhea" id="RHEA-COMP:11342"/>
        <dbReference type="Rhea" id="RHEA-COMP:11344"/>
        <dbReference type="ChEBI" id="CHEBI:15378"/>
        <dbReference type="ChEBI" id="CHEBI:29033"/>
        <dbReference type="ChEBI" id="CHEBI:29034"/>
        <dbReference type="ChEBI" id="CHEBI:57783"/>
        <dbReference type="ChEBI" id="CHEBI:58349"/>
        <dbReference type="EC" id="1.16.1.9"/>
    </reaction>
</comment>
<evidence type="ECO:0000256" key="7">
    <source>
        <dbReference type="ARBA" id="ARBA00022982"/>
    </source>
</evidence>
<keyword evidence="17" id="KW-1185">Reference proteome</keyword>
<dbReference type="InterPro" id="IPR051410">
    <property type="entry name" value="Ferric/Cupric_Reductase"/>
</dbReference>
<evidence type="ECO:0000256" key="9">
    <source>
        <dbReference type="ARBA" id="ARBA00023002"/>
    </source>
</evidence>
<dbReference type="GO" id="GO:0005886">
    <property type="term" value="C:plasma membrane"/>
    <property type="evidence" value="ECO:0007669"/>
    <property type="project" value="UniProtKB-SubCell"/>
</dbReference>
<evidence type="ECO:0000256" key="1">
    <source>
        <dbReference type="ARBA" id="ARBA00004651"/>
    </source>
</evidence>
<evidence type="ECO:0000259" key="15">
    <source>
        <dbReference type="PROSITE" id="PS51384"/>
    </source>
</evidence>
<evidence type="ECO:0000256" key="10">
    <source>
        <dbReference type="ARBA" id="ARBA00023065"/>
    </source>
</evidence>
<keyword evidence="6 14" id="KW-0812">Transmembrane</keyword>
<gene>
    <name evidence="16" type="ORF">PSTG_01077</name>
</gene>
<keyword evidence="8 14" id="KW-1133">Transmembrane helix</keyword>
<dbReference type="CDD" id="cd06186">
    <property type="entry name" value="NOX_Duox_like_FAD_NADP"/>
    <property type="match status" value="1"/>
</dbReference>
<protein>
    <recommendedName>
        <fullName evidence="3">ferric-chelate reductase (NADPH)</fullName>
        <ecNumber evidence="3">1.16.1.9</ecNumber>
    </recommendedName>
</protein>
<evidence type="ECO:0000256" key="14">
    <source>
        <dbReference type="SAM" id="Phobius"/>
    </source>
</evidence>
<keyword evidence="10" id="KW-0406">Ion transport</keyword>
<dbReference type="GO" id="GO:0006826">
    <property type="term" value="P:iron ion transport"/>
    <property type="evidence" value="ECO:0007669"/>
    <property type="project" value="TreeGrafter"/>
</dbReference>
<dbReference type="OrthoDB" id="17725at2759"/>
<dbReference type="SFLD" id="SFLDG01168">
    <property type="entry name" value="Ferric_reductase_subgroup_(FRE"/>
    <property type="match status" value="1"/>
</dbReference>
<dbReference type="Pfam" id="PF08030">
    <property type="entry name" value="NAD_binding_6"/>
    <property type="match status" value="1"/>
</dbReference>
<keyword evidence="5" id="KW-1003">Cell membrane</keyword>
<evidence type="ECO:0000256" key="12">
    <source>
        <dbReference type="ARBA" id="ARBA00023180"/>
    </source>
</evidence>
<evidence type="ECO:0000313" key="16">
    <source>
        <dbReference type="EMBL" id="KNF05674.1"/>
    </source>
</evidence>
<dbReference type="AlphaFoldDB" id="A0A0L0W2D9"/>
<evidence type="ECO:0000256" key="3">
    <source>
        <dbReference type="ARBA" id="ARBA00012668"/>
    </source>
</evidence>
<accession>A0A0L0W2D9</accession>
<comment type="caution">
    <text evidence="16">The sequence shown here is derived from an EMBL/GenBank/DDBJ whole genome shotgun (WGS) entry which is preliminary data.</text>
</comment>
<dbReference type="InterPro" id="IPR017927">
    <property type="entry name" value="FAD-bd_FR_type"/>
</dbReference>
<dbReference type="Proteomes" id="UP000054564">
    <property type="component" value="Unassembled WGS sequence"/>
</dbReference>
<feature type="transmembrane region" description="Helical" evidence="14">
    <location>
        <begin position="186"/>
        <end position="203"/>
    </location>
</feature>
<keyword evidence="7" id="KW-0249">Electron transport</keyword>
<keyword evidence="9" id="KW-0560">Oxidoreductase</keyword>
<feature type="transmembrane region" description="Helical" evidence="14">
    <location>
        <begin position="224"/>
        <end position="241"/>
    </location>
</feature>
<dbReference type="FunFam" id="3.40.50.80:FF:000116">
    <property type="entry name" value="Uncharacterized protein"/>
    <property type="match status" value="1"/>
</dbReference>
<dbReference type="PRINTS" id="PR00466">
    <property type="entry name" value="GP91PHOX"/>
</dbReference>
<feature type="transmembrane region" description="Helical" evidence="14">
    <location>
        <begin position="256"/>
        <end position="275"/>
    </location>
</feature>
<evidence type="ECO:0000256" key="4">
    <source>
        <dbReference type="ARBA" id="ARBA00022448"/>
    </source>
</evidence>
<dbReference type="InterPro" id="IPR013112">
    <property type="entry name" value="FAD-bd_8"/>
</dbReference>
<dbReference type="InterPro" id="IPR013121">
    <property type="entry name" value="Fe_red_NAD-bd_6"/>
</dbReference>
<keyword evidence="11 14" id="KW-0472">Membrane</keyword>
<evidence type="ECO:0000256" key="13">
    <source>
        <dbReference type="ARBA" id="ARBA00048483"/>
    </source>
</evidence>
<feature type="transmembrane region" description="Helical" evidence="14">
    <location>
        <begin position="311"/>
        <end position="328"/>
    </location>
</feature>
<dbReference type="EC" id="1.16.1.9" evidence="3"/>
<comment type="similarity">
    <text evidence="2">Belongs to the ferric reductase (FRE) family.</text>
</comment>